<dbReference type="CDD" id="cd03230">
    <property type="entry name" value="ABC_DR_subfamily_A"/>
    <property type="match status" value="1"/>
</dbReference>
<dbReference type="EMBL" id="JBHSLD010000001">
    <property type="protein sequence ID" value="MFC5379541.1"/>
    <property type="molecule type" value="Genomic_DNA"/>
</dbReference>
<accession>A0ABW0GKP2</accession>
<protein>
    <submittedName>
        <fullName evidence="5">ABC transporter ATP-binding protein</fullName>
    </submittedName>
</protein>
<comment type="caution">
    <text evidence="5">The sequence shown here is derived from an EMBL/GenBank/DDBJ whole genome shotgun (WGS) entry which is preliminary data.</text>
</comment>
<dbReference type="InterPro" id="IPR051782">
    <property type="entry name" value="ABC_Transporter_VariousFunc"/>
</dbReference>
<dbReference type="InterPro" id="IPR027417">
    <property type="entry name" value="P-loop_NTPase"/>
</dbReference>
<dbReference type="RefSeq" id="WP_340266169.1">
    <property type="nucleotide sequence ID" value="NZ_JBBEOG010000001.1"/>
</dbReference>
<evidence type="ECO:0000313" key="6">
    <source>
        <dbReference type="Proteomes" id="UP001596122"/>
    </source>
</evidence>
<dbReference type="Proteomes" id="UP001596122">
    <property type="component" value="Unassembled WGS sequence"/>
</dbReference>
<evidence type="ECO:0000313" key="5">
    <source>
        <dbReference type="EMBL" id="MFC5379541.1"/>
    </source>
</evidence>
<dbReference type="InterPro" id="IPR003439">
    <property type="entry name" value="ABC_transporter-like_ATP-bd"/>
</dbReference>
<evidence type="ECO:0000259" key="4">
    <source>
        <dbReference type="PROSITE" id="PS50893"/>
    </source>
</evidence>
<evidence type="ECO:0000256" key="3">
    <source>
        <dbReference type="ARBA" id="ARBA00022840"/>
    </source>
</evidence>
<keyword evidence="2" id="KW-0547">Nucleotide-binding</keyword>
<dbReference type="InterPro" id="IPR017871">
    <property type="entry name" value="ABC_transporter-like_CS"/>
</dbReference>
<dbReference type="PROSITE" id="PS50893">
    <property type="entry name" value="ABC_TRANSPORTER_2"/>
    <property type="match status" value="1"/>
</dbReference>
<keyword evidence="3 5" id="KW-0067">ATP-binding</keyword>
<evidence type="ECO:0000256" key="2">
    <source>
        <dbReference type="ARBA" id="ARBA00022741"/>
    </source>
</evidence>
<dbReference type="PANTHER" id="PTHR42939">
    <property type="entry name" value="ABC TRANSPORTER ATP-BINDING PROTEIN ALBC-RELATED"/>
    <property type="match status" value="1"/>
</dbReference>
<dbReference type="Gene3D" id="3.40.50.300">
    <property type="entry name" value="P-loop containing nucleotide triphosphate hydrolases"/>
    <property type="match status" value="1"/>
</dbReference>
<dbReference type="SUPFAM" id="SSF52540">
    <property type="entry name" value="P-loop containing nucleoside triphosphate hydrolases"/>
    <property type="match status" value="1"/>
</dbReference>
<keyword evidence="1" id="KW-0813">Transport</keyword>
<keyword evidence="6" id="KW-1185">Reference proteome</keyword>
<reference evidence="6" key="1">
    <citation type="journal article" date="2019" name="Int. J. Syst. Evol. Microbiol.">
        <title>The Global Catalogue of Microorganisms (GCM) 10K type strain sequencing project: providing services to taxonomists for standard genome sequencing and annotation.</title>
        <authorList>
            <consortium name="The Broad Institute Genomics Platform"/>
            <consortium name="The Broad Institute Genome Sequencing Center for Infectious Disease"/>
            <person name="Wu L."/>
            <person name="Ma J."/>
        </authorList>
    </citation>
    <scope>NUCLEOTIDE SEQUENCE [LARGE SCALE GENOMIC DNA]</scope>
    <source>
        <strain evidence="6">CCUG 43114</strain>
    </source>
</reference>
<dbReference type="PROSITE" id="PS00211">
    <property type="entry name" value="ABC_TRANSPORTER_1"/>
    <property type="match status" value="1"/>
</dbReference>
<gene>
    <name evidence="5" type="ORF">ACFPJ6_01935</name>
</gene>
<name>A0ABW0GKP2_9MICO</name>
<organism evidence="5 6">
    <name type="scientific">Aquipuribacter nitratireducens</name>
    <dbReference type="NCBI Taxonomy" id="650104"/>
    <lineage>
        <taxon>Bacteria</taxon>
        <taxon>Bacillati</taxon>
        <taxon>Actinomycetota</taxon>
        <taxon>Actinomycetes</taxon>
        <taxon>Micrococcales</taxon>
        <taxon>Intrasporangiaceae</taxon>
        <taxon>Aquipuribacter</taxon>
    </lineage>
</organism>
<dbReference type="InterPro" id="IPR003593">
    <property type="entry name" value="AAA+_ATPase"/>
</dbReference>
<evidence type="ECO:0000256" key="1">
    <source>
        <dbReference type="ARBA" id="ARBA00022448"/>
    </source>
</evidence>
<dbReference type="PANTHER" id="PTHR42939:SF1">
    <property type="entry name" value="ABC TRANSPORTER ATP-BINDING PROTEIN ALBC-RELATED"/>
    <property type="match status" value="1"/>
</dbReference>
<dbReference type="GO" id="GO:0005524">
    <property type="term" value="F:ATP binding"/>
    <property type="evidence" value="ECO:0007669"/>
    <property type="project" value="UniProtKB-KW"/>
</dbReference>
<feature type="domain" description="ABC transporter" evidence="4">
    <location>
        <begin position="13"/>
        <end position="242"/>
    </location>
</feature>
<proteinExistence type="predicted"/>
<sequence length="331" mass="35097">MSTHRTTGTTPAIRTRALTKTYGTHRGLSGLDLDVERGEVLGFIGPNGAGKSTTIRLLLDLLRPTSGTVEVLGQDPRTGGAGLRRRIGYLAGDLVLPERMTGARVVDLLTTLSGARGDATVRRRVLDLAERLDLDLSRPSRTLSKGNRQKIGIVQAFVHDPELLVLDEPTSGLDPLVQQTFHALVREAAARGATVFMSSHIISEVEQTADRVAVLREGRLIALATVPELRARSSRHVEVEVDAGAGVGPDALAADLALQGAAVRPAVHGGTRVAGEFPGEPADLVARLAAAPWRESLRDLVAEAPDLEAAVLRFYAPSSAADRQPGEQVPA</sequence>
<dbReference type="Pfam" id="PF00005">
    <property type="entry name" value="ABC_tran"/>
    <property type="match status" value="1"/>
</dbReference>
<dbReference type="SMART" id="SM00382">
    <property type="entry name" value="AAA"/>
    <property type="match status" value="1"/>
</dbReference>